<organism evidence="3">
    <name type="scientific">Akkermansia muciniphila</name>
    <dbReference type="NCBI Taxonomy" id="239935"/>
    <lineage>
        <taxon>Bacteria</taxon>
        <taxon>Pseudomonadati</taxon>
        <taxon>Verrucomicrobiota</taxon>
        <taxon>Verrucomicrobiia</taxon>
        <taxon>Verrucomicrobiales</taxon>
        <taxon>Akkermansiaceae</taxon>
        <taxon>Akkermansia</taxon>
    </lineage>
</organism>
<accession>A0A6N2RZT9</accession>
<name>A0A6N2RZT9_9BACT</name>
<protein>
    <submittedName>
        <fullName evidence="3">Uncharacterized protein</fullName>
    </submittedName>
</protein>
<feature type="transmembrane region" description="Helical" evidence="2">
    <location>
        <begin position="220"/>
        <end position="240"/>
    </location>
</feature>
<evidence type="ECO:0000313" key="3">
    <source>
        <dbReference type="EMBL" id="VYS86009.1"/>
    </source>
</evidence>
<gene>
    <name evidence="3" type="ORF">AMLFYP55_01881</name>
</gene>
<evidence type="ECO:0000256" key="1">
    <source>
        <dbReference type="SAM" id="MobiDB-lite"/>
    </source>
</evidence>
<feature type="compositionally biased region" description="Low complexity" evidence="1">
    <location>
        <begin position="185"/>
        <end position="197"/>
    </location>
</feature>
<reference evidence="3" key="1">
    <citation type="submission" date="2019-11" db="EMBL/GenBank/DDBJ databases">
        <authorList>
            <person name="Feng L."/>
        </authorList>
    </citation>
    <scope>NUCLEOTIDE SEQUENCE</scope>
    <source>
        <strain evidence="3">AMuciniphilaLFYP55</strain>
    </source>
</reference>
<keyword evidence="2" id="KW-0812">Transmembrane</keyword>
<feature type="compositionally biased region" description="Low complexity" evidence="1">
    <location>
        <begin position="133"/>
        <end position="144"/>
    </location>
</feature>
<evidence type="ECO:0000256" key="2">
    <source>
        <dbReference type="SAM" id="Phobius"/>
    </source>
</evidence>
<dbReference type="EMBL" id="CACRSS010000002">
    <property type="protein sequence ID" value="VYS86009.1"/>
    <property type="molecule type" value="Genomic_DNA"/>
</dbReference>
<keyword evidence="2" id="KW-0472">Membrane</keyword>
<feature type="region of interest" description="Disordered" evidence="1">
    <location>
        <begin position="91"/>
        <end position="204"/>
    </location>
</feature>
<keyword evidence="2" id="KW-1133">Transmembrane helix</keyword>
<feature type="compositionally biased region" description="Basic and acidic residues" evidence="1">
    <location>
        <begin position="104"/>
        <end position="114"/>
    </location>
</feature>
<proteinExistence type="predicted"/>
<dbReference type="AlphaFoldDB" id="A0A6N2RZT9"/>
<sequence length="525" mass="58269">MPSPSQDTVACTCPSCGNPFAVKTSFLGSQVQCPICAAPVTARQEEKVKDETEEQAAVPCRCNVCNNSFAVNPSCIGNKVKCPVCHSTVTATRQEEEPATAPERMPEAPEKAPEIPEGTPEPAASVRHGGAQEESPSASPSASSHKSLTPQKKTDKRSIAVTKPSIPIPAEPTTKIRKRKEKGDAAPAITAARSASLAHEEPEYQPTAREAARSERRPTWHIWLFVSGLVLASLGVFMFLRGKDMEAEGSKILNISDRFVDHEAVFSLDVNKDLLAELEQREQQYRLMTHPRREEDREVESVSAHITAAMNELALYCMAESDEERLNYVMEPEAVRPKMAHWASYGRYKDYLPQEAGKSSKNGDLLQISVLMDDNTVRPAIFLYDRNSGKWKLDWEAWEGYSPMLPAELETKKPSKPVPVRIALSMPGIYQPPFLEESSAESYRNTAYINFSLEFPNGERLNAYVDRYSPLALELTKLLYNGPVRACVLIHYPADLPGNQSVIIDKLLYSGWMSDATRNLLPTTN</sequence>